<name>A0A7X0G2X8_9ACTN</name>
<dbReference type="Proteomes" id="UP000546324">
    <property type="component" value="Unassembled WGS sequence"/>
</dbReference>
<accession>A0A7X0G2X8</accession>
<organism evidence="1 2">
    <name type="scientific">Actinomadura coerulea</name>
    <dbReference type="NCBI Taxonomy" id="46159"/>
    <lineage>
        <taxon>Bacteria</taxon>
        <taxon>Bacillati</taxon>
        <taxon>Actinomycetota</taxon>
        <taxon>Actinomycetes</taxon>
        <taxon>Streptosporangiales</taxon>
        <taxon>Thermomonosporaceae</taxon>
        <taxon>Actinomadura</taxon>
    </lineage>
</organism>
<reference evidence="1 2" key="1">
    <citation type="submission" date="2020-08" db="EMBL/GenBank/DDBJ databases">
        <title>Sequencing the genomes of 1000 actinobacteria strains.</title>
        <authorList>
            <person name="Klenk H.-P."/>
        </authorList>
    </citation>
    <scope>NUCLEOTIDE SEQUENCE [LARGE SCALE GENOMIC DNA]</scope>
    <source>
        <strain evidence="1 2">DSM 43675</strain>
    </source>
</reference>
<keyword evidence="2" id="KW-1185">Reference proteome</keyword>
<dbReference type="AlphaFoldDB" id="A0A7X0G2X8"/>
<dbReference type="RefSeq" id="WP_185029434.1">
    <property type="nucleotide sequence ID" value="NZ_JACHMQ010000001.1"/>
</dbReference>
<protein>
    <submittedName>
        <fullName evidence="1">Uncharacterized protein</fullName>
    </submittedName>
</protein>
<comment type="caution">
    <text evidence="1">The sequence shown here is derived from an EMBL/GenBank/DDBJ whole genome shotgun (WGS) entry which is preliminary data.</text>
</comment>
<gene>
    <name evidence="1" type="ORF">BKA00_005383</name>
</gene>
<evidence type="ECO:0000313" key="1">
    <source>
        <dbReference type="EMBL" id="MBB6398469.1"/>
    </source>
</evidence>
<dbReference type="EMBL" id="JACHMQ010000001">
    <property type="protein sequence ID" value="MBB6398469.1"/>
    <property type="molecule type" value="Genomic_DNA"/>
</dbReference>
<proteinExistence type="predicted"/>
<sequence>MDAITNLRYPAERVLFELPSAAPQLDLAIVADESNVVILGEAKRDPRALERYVRAC</sequence>
<evidence type="ECO:0000313" key="2">
    <source>
        <dbReference type="Proteomes" id="UP000546324"/>
    </source>
</evidence>